<dbReference type="RefSeq" id="WP_015755364.1">
    <property type="nucleotide sequence ID" value="NC_013222.1"/>
</dbReference>
<evidence type="ECO:0000259" key="4">
    <source>
        <dbReference type="Pfam" id="PF00171"/>
    </source>
</evidence>
<protein>
    <submittedName>
        <fullName evidence="5">Aldehyde dehydrogenase</fullName>
    </submittedName>
</protein>
<dbReference type="OrthoDB" id="9770537at2"/>
<dbReference type="Gene3D" id="3.40.605.10">
    <property type="entry name" value="Aldehyde Dehydrogenase, Chain A, domain 1"/>
    <property type="match status" value="1"/>
</dbReference>
<organism evidence="5 6">
    <name type="scientific">Robiginitalea biformata (strain ATCC BAA-864 / DSM 15991 / KCTC 12146 / HTCC2501)</name>
    <dbReference type="NCBI Taxonomy" id="313596"/>
    <lineage>
        <taxon>Bacteria</taxon>
        <taxon>Pseudomonadati</taxon>
        <taxon>Bacteroidota</taxon>
        <taxon>Flavobacteriia</taxon>
        <taxon>Flavobacteriales</taxon>
        <taxon>Flavobacteriaceae</taxon>
        <taxon>Robiginitalea</taxon>
    </lineage>
</organism>
<feature type="domain" description="Aldehyde dehydrogenase" evidence="4">
    <location>
        <begin position="18"/>
        <end position="461"/>
    </location>
</feature>
<dbReference type="InterPro" id="IPR016163">
    <property type="entry name" value="Ald_DH_C"/>
</dbReference>
<dbReference type="KEGG" id="rbi:RB2501_00831"/>
<dbReference type="InterPro" id="IPR044151">
    <property type="entry name" value="ALDH_KGSADH"/>
</dbReference>
<dbReference type="AlphaFoldDB" id="A4CNV9"/>
<feature type="coiled-coil region" evidence="2">
    <location>
        <begin position="46"/>
        <end position="89"/>
    </location>
</feature>
<dbReference type="InterPro" id="IPR016161">
    <property type="entry name" value="Ald_DH/histidinol_DH"/>
</dbReference>
<sequence>MQLPISGKQFIGLTSSSEGTETFRSINPATGDPNPWEFSEATDGEIDRAAELAAQAAGEYARLSRNRRAAFLREIADGLEENKKQLIAAYTLESGLPEGRAKGELGRTTSQLRLFADLAEEGSWVQARIDTAQPDREPLPKADIRKCLLPIGPVVVFGASNFPFAFSTAGGDTASALAAGCPVIVKGHPMHPATGELVAQAVLHAARETKMPDGVFSHLQGTSQNLGGRLVRHEAVAAVGFTGSRAGGLALSRLAAEREVPIPFFAEMGSVNPVVFLPSALKAKAGWAKAYAASVTLGVGQFCTNPGLLFAIDSPDLETFARSLADEIAAFPPSCMLHPNMAGHFTDMRRTMEQQHGVEFLTPGNPPEGPNEVPATVARVSGTDFLANPKLQMEVFGPFTLLVTCRDAEELQAALAGLEGQLTASLLGSEAEFRESDKVLELLRSRAGRILFNGVPTGVEVCPSMQHGGPFPATTDSRFTSVGTDAILRWARPVSFQNCPQSLLPDVLRNSNPTGVWRMVDGAWSDEGIINL</sequence>
<keyword evidence="6" id="KW-1185">Reference proteome</keyword>
<gene>
    <name evidence="5" type="ordered locus">RB2501_00831</name>
</gene>
<keyword evidence="1" id="KW-0560">Oxidoreductase</keyword>
<feature type="compositionally biased region" description="Polar residues" evidence="3">
    <location>
        <begin position="14"/>
        <end position="28"/>
    </location>
</feature>
<dbReference type="CDD" id="cd07129">
    <property type="entry name" value="ALDH_KGSADH"/>
    <property type="match status" value="1"/>
</dbReference>
<dbReference type="EMBL" id="CP001712">
    <property type="protein sequence ID" value="EAR14576.1"/>
    <property type="molecule type" value="Genomic_DNA"/>
</dbReference>
<reference evidence="5 6" key="1">
    <citation type="journal article" date="2009" name="J. Bacteriol.">
        <title>Complete genome sequence of Robiginitalea biformata HTCC2501.</title>
        <authorList>
            <person name="Oh H.M."/>
            <person name="Giovannoni S.J."/>
            <person name="Lee K."/>
            <person name="Ferriera S."/>
            <person name="Johnson J."/>
            <person name="Cho J.C."/>
        </authorList>
    </citation>
    <scope>NUCLEOTIDE SEQUENCE [LARGE SCALE GENOMIC DNA]</scope>
    <source>
        <strain evidence="6">ATCC BAA-864 / HTCC2501 / KCTC 12146</strain>
    </source>
</reference>
<dbReference type="eggNOG" id="COG1012">
    <property type="taxonomic scope" value="Bacteria"/>
</dbReference>
<dbReference type="InterPro" id="IPR015590">
    <property type="entry name" value="Aldehyde_DH_dom"/>
</dbReference>
<dbReference type="PANTHER" id="PTHR43353">
    <property type="entry name" value="SUCCINATE-SEMIALDEHYDE DEHYDROGENASE, MITOCHONDRIAL"/>
    <property type="match status" value="1"/>
</dbReference>
<accession>A4CNV9</accession>
<dbReference type="HOGENOM" id="CLU_027555_0_0_10"/>
<evidence type="ECO:0000256" key="1">
    <source>
        <dbReference type="ARBA" id="ARBA00023002"/>
    </source>
</evidence>
<feature type="region of interest" description="Disordered" evidence="3">
    <location>
        <begin position="14"/>
        <end position="35"/>
    </location>
</feature>
<dbReference type="Proteomes" id="UP000009049">
    <property type="component" value="Chromosome"/>
</dbReference>
<dbReference type="STRING" id="313596.RB2501_00831"/>
<dbReference type="GO" id="GO:0016620">
    <property type="term" value="F:oxidoreductase activity, acting on the aldehyde or oxo group of donors, NAD or NADP as acceptor"/>
    <property type="evidence" value="ECO:0007669"/>
    <property type="project" value="InterPro"/>
</dbReference>
<dbReference type="InterPro" id="IPR016162">
    <property type="entry name" value="Ald_DH_N"/>
</dbReference>
<dbReference type="InterPro" id="IPR050740">
    <property type="entry name" value="Aldehyde_DH_Superfamily"/>
</dbReference>
<name>A4CNV9_ROBBH</name>
<dbReference type="PANTHER" id="PTHR43353:SF3">
    <property type="entry name" value="ALDEHYDE DEHYDROGENASE-RELATED"/>
    <property type="match status" value="1"/>
</dbReference>
<evidence type="ECO:0000256" key="3">
    <source>
        <dbReference type="SAM" id="MobiDB-lite"/>
    </source>
</evidence>
<proteinExistence type="predicted"/>
<dbReference type="Gene3D" id="3.40.309.10">
    <property type="entry name" value="Aldehyde Dehydrogenase, Chain A, domain 2"/>
    <property type="match status" value="1"/>
</dbReference>
<dbReference type="SUPFAM" id="SSF53720">
    <property type="entry name" value="ALDH-like"/>
    <property type="match status" value="1"/>
</dbReference>
<dbReference type="Pfam" id="PF00171">
    <property type="entry name" value="Aldedh"/>
    <property type="match status" value="1"/>
</dbReference>
<evidence type="ECO:0000313" key="6">
    <source>
        <dbReference type="Proteomes" id="UP000009049"/>
    </source>
</evidence>
<evidence type="ECO:0000313" key="5">
    <source>
        <dbReference type="EMBL" id="EAR14576.1"/>
    </source>
</evidence>
<keyword evidence="2" id="KW-0175">Coiled coil</keyword>
<evidence type="ECO:0000256" key="2">
    <source>
        <dbReference type="SAM" id="Coils"/>
    </source>
</evidence>